<proteinExistence type="predicted"/>
<sequence>MSRKLLCVLAGALVAAATPLAQAADATNLLGGYTLLKDGKAVGGFGVVMVAPGGLTADHASITSNGAAEVCVKKTPDTTTTTTTAIGIETGHRVNFAVEKYDAGHAKVRADVTVMEQTGEGTYRRGNCMVTGPIVKTISKTLVFDLVSGDTGTKDVGEGYALSYGFVADN</sequence>
<protein>
    <submittedName>
        <fullName evidence="2">Uncharacterized protein</fullName>
    </submittedName>
</protein>
<dbReference type="EMBL" id="CABPSX010000002">
    <property type="protein sequence ID" value="VVG70686.1"/>
    <property type="molecule type" value="Genomic_DNA"/>
</dbReference>
<dbReference type="Proteomes" id="UP000364291">
    <property type="component" value="Unassembled WGS sequence"/>
</dbReference>
<dbReference type="RefSeq" id="WP_094068761.1">
    <property type="nucleotide sequence ID" value="NZ_CABPSX010000002.1"/>
</dbReference>
<organism evidence="2 3">
    <name type="scientific">Pandoraea apista</name>
    <dbReference type="NCBI Taxonomy" id="93218"/>
    <lineage>
        <taxon>Bacteria</taxon>
        <taxon>Pseudomonadati</taxon>
        <taxon>Pseudomonadota</taxon>
        <taxon>Betaproteobacteria</taxon>
        <taxon>Burkholderiales</taxon>
        <taxon>Burkholderiaceae</taxon>
        <taxon>Pandoraea</taxon>
    </lineage>
</organism>
<gene>
    <name evidence="2" type="ORF">PAP18089_01650</name>
</gene>
<evidence type="ECO:0000256" key="1">
    <source>
        <dbReference type="SAM" id="SignalP"/>
    </source>
</evidence>
<feature type="signal peptide" evidence="1">
    <location>
        <begin position="1"/>
        <end position="23"/>
    </location>
</feature>
<reference evidence="2 3" key="1">
    <citation type="submission" date="2019-08" db="EMBL/GenBank/DDBJ databases">
        <authorList>
            <person name="Peeters C."/>
        </authorList>
    </citation>
    <scope>NUCLEOTIDE SEQUENCE [LARGE SCALE GENOMIC DNA]</scope>
    <source>
        <strain evidence="2 3">LMG 18089</strain>
    </source>
</reference>
<evidence type="ECO:0000313" key="3">
    <source>
        <dbReference type="Proteomes" id="UP000364291"/>
    </source>
</evidence>
<dbReference type="AlphaFoldDB" id="A0A5E5P1W0"/>
<keyword evidence="1" id="KW-0732">Signal</keyword>
<accession>A0A5E5P1W0</accession>
<name>A0A5E5P1W0_9BURK</name>
<feature type="chain" id="PRO_5022935738" evidence="1">
    <location>
        <begin position="24"/>
        <end position="170"/>
    </location>
</feature>
<evidence type="ECO:0000313" key="2">
    <source>
        <dbReference type="EMBL" id="VVG70686.1"/>
    </source>
</evidence>